<dbReference type="Pfam" id="PF13699">
    <property type="entry name" value="eCIS_core"/>
    <property type="match status" value="1"/>
</dbReference>
<accession>A0A1M4U5H8</accession>
<feature type="domain" description="eCIS core" evidence="2">
    <location>
        <begin position="107"/>
        <end position="183"/>
    </location>
</feature>
<feature type="region of interest" description="Disordered" evidence="1">
    <location>
        <begin position="58"/>
        <end position="91"/>
    </location>
</feature>
<gene>
    <name evidence="3" type="ORF">SAMN04488522_101439</name>
</gene>
<keyword evidence="4" id="KW-1185">Reference proteome</keyword>
<dbReference type="OrthoDB" id="4317910at2"/>
<dbReference type="EMBL" id="FQUQ01000001">
    <property type="protein sequence ID" value="SHE52009.1"/>
    <property type="molecule type" value="Genomic_DNA"/>
</dbReference>
<dbReference type="Proteomes" id="UP000184287">
    <property type="component" value="Unassembled WGS sequence"/>
</dbReference>
<sequence length="471" mass="52563">MSYNSRVYRQRNAHTHDDNKPKPFFTPQNVQRLATPVEDEQFSTNDARMAHDKEIQEKAMPAAEGEKKEEEKSSSVKVQTKGEGNAATVSPQLSTQLQNSAGKGNSLPKNTLQEMNSSFGLDFAKVRIHDNREAAGMSKELQAQAFTLGNDIYFNEGKFDPHSSKGKFLLAHELTHVVQQNGGKNIAQQIQRDAIPENLKLPCTWGDYFFEEHKVGSLRILIGMGEKQRNSIAAVKDIAARIEADNKTIPMESFKVKNCIISPNTTRFALFKGEPTLMIDPADANLPSISHEMGHAVFHYLSHNKTETMNKSITSEDWVLNLTDIFLQLREISLKKDKDHQITANMIVDPTEWSPGGRAEHPTDVDEFFASAKEAFQTDKKALESTFAKYGKQNKKVAGLGNRLLSLLSFLFTNKKIELKTPLASGNDKIKEQLDNLLEPSKVEATMGAHALTAKLVNPDDRKNCKTAVKP</sequence>
<evidence type="ECO:0000313" key="4">
    <source>
        <dbReference type="Proteomes" id="UP000184287"/>
    </source>
</evidence>
<reference evidence="4" key="1">
    <citation type="submission" date="2016-11" db="EMBL/GenBank/DDBJ databases">
        <authorList>
            <person name="Varghese N."/>
            <person name="Submissions S."/>
        </authorList>
    </citation>
    <scope>NUCLEOTIDE SEQUENCE [LARGE SCALE GENOMIC DNA]</scope>
    <source>
        <strain evidence="4">DSM 16990</strain>
    </source>
</reference>
<protein>
    <recommendedName>
        <fullName evidence="2">eCIS core domain-containing protein</fullName>
    </recommendedName>
</protein>
<name>A0A1M4U5H8_9SPHI</name>
<feature type="compositionally biased region" description="Basic and acidic residues" evidence="1">
    <location>
        <begin position="64"/>
        <end position="74"/>
    </location>
</feature>
<evidence type="ECO:0000256" key="1">
    <source>
        <dbReference type="SAM" id="MobiDB-lite"/>
    </source>
</evidence>
<dbReference type="RefSeq" id="WP_073226823.1">
    <property type="nucleotide sequence ID" value="NZ_FQUQ01000001.1"/>
</dbReference>
<feature type="region of interest" description="Disordered" evidence="1">
    <location>
        <begin position="1"/>
        <end position="31"/>
    </location>
</feature>
<proteinExistence type="predicted"/>
<evidence type="ECO:0000259" key="2">
    <source>
        <dbReference type="Pfam" id="PF13699"/>
    </source>
</evidence>
<organism evidence="3 4">
    <name type="scientific">Pedobacter caeni</name>
    <dbReference type="NCBI Taxonomy" id="288992"/>
    <lineage>
        <taxon>Bacteria</taxon>
        <taxon>Pseudomonadati</taxon>
        <taxon>Bacteroidota</taxon>
        <taxon>Sphingobacteriia</taxon>
        <taxon>Sphingobacteriales</taxon>
        <taxon>Sphingobacteriaceae</taxon>
        <taxon>Pedobacter</taxon>
    </lineage>
</organism>
<dbReference type="InterPro" id="IPR025295">
    <property type="entry name" value="eCIS_core_dom"/>
</dbReference>
<evidence type="ECO:0000313" key="3">
    <source>
        <dbReference type="EMBL" id="SHE52009.1"/>
    </source>
</evidence>
<dbReference type="AlphaFoldDB" id="A0A1M4U5H8"/>
<dbReference type="STRING" id="288992.SAMN04488522_101439"/>